<dbReference type="Gene3D" id="3.40.462.20">
    <property type="match status" value="1"/>
</dbReference>
<dbReference type="InterPro" id="IPR050416">
    <property type="entry name" value="FAD-linked_Oxidoreductase"/>
</dbReference>
<dbReference type="AlphaFoldDB" id="A0A7W9HJ32"/>
<dbReference type="EMBL" id="JACHMO010000001">
    <property type="protein sequence ID" value="MBB5803227.1"/>
    <property type="molecule type" value="Genomic_DNA"/>
</dbReference>
<evidence type="ECO:0000256" key="1">
    <source>
        <dbReference type="ARBA" id="ARBA00001974"/>
    </source>
</evidence>
<name>A0A7W9HJ32_9PSEU</name>
<keyword evidence="5" id="KW-0560">Oxidoreductase</keyword>
<dbReference type="InterPro" id="IPR012951">
    <property type="entry name" value="BBE"/>
</dbReference>
<evidence type="ECO:0000256" key="3">
    <source>
        <dbReference type="ARBA" id="ARBA00022630"/>
    </source>
</evidence>
<gene>
    <name evidence="7" type="ORF">F4560_002995</name>
</gene>
<comment type="caution">
    <text evidence="7">The sequence shown here is derived from an EMBL/GenBank/DDBJ whole genome shotgun (WGS) entry which is preliminary data.</text>
</comment>
<evidence type="ECO:0000313" key="8">
    <source>
        <dbReference type="Proteomes" id="UP000552097"/>
    </source>
</evidence>
<dbReference type="InterPro" id="IPR006093">
    <property type="entry name" value="Oxy_OxRdtase_FAD_BS"/>
</dbReference>
<dbReference type="Pfam" id="PF01565">
    <property type="entry name" value="FAD_binding_4"/>
    <property type="match status" value="1"/>
</dbReference>
<dbReference type="Gene3D" id="3.30.465.10">
    <property type="match status" value="1"/>
</dbReference>
<proteinExistence type="inferred from homology"/>
<organism evidence="7 8">
    <name type="scientific">Saccharothrix ecbatanensis</name>
    <dbReference type="NCBI Taxonomy" id="1105145"/>
    <lineage>
        <taxon>Bacteria</taxon>
        <taxon>Bacillati</taxon>
        <taxon>Actinomycetota</taxon>
        <taxon>Actinomycetes</taxon>
        <taxon>Pseudonocardiales</taxon>
        <taxon>Pseudonocardiaceae</taxon>
        <taxon>Saccharothrix</taxon>
    </lineage>
</organism>
<evidence type="ECO:0000256" key="2">
    <source>
        <dbReference type="ARBA" id="ARBA00005466"/>
    </source>
</evidence>
<dbReference type="GO" id="GO:0071949">
    <property type="term" value="F:FAD binding"/>
    <property type="evidence" value="ECO:0007669"/>
    <property type="project" value="InterPro"/>
</dbReference>
<reference evidence="7 8" key="1">
    <citation type="submission" date="2020-08" db="EMBL/GenBank/DDBJ databases">
        <title>Sequencing the genomes of 1000 actinobacteria strains.</title>
        <authorList>
            <person name="Klenk H.-P."/>
        </authorList>
    </citation>
    <scope>NUCLEOTIDE SEQUENCE [LARGE SCALE GENOMIC DNA]</scope>
    <source>
        <strain evidence="7 8">DSM 45486</strain>
    </source>
</reference>
<evidence type="ECO:0000256" key="5">
    <source>
        <dbReference type="ARBA" id="ARBA00023002"/>
    </source>
</evidence>
<sequence length="475" mass="51225">MARTTDFTSLASALHGEVVRPGDPAYDLAVQLQIAEYDSVAPACVAYCADEDDVRMGLRFAAEHDVPVRLRSGGHSFAGWSTTPGLVLDLSRLDHVRRDGATVHLGPGVQAVDALEALWSDGLAVANGMCPTVAAGGFVTGGGHGPQSRRHGLACDRLVSARVLLADGTAVRCSEEEHPDLFWALRGGGGGNFGAVVDYEVVPEVIPWMVLFHLVWTGDAAVDVLCAWQDWVVTAPDELSSSISLVLADAAPGEPVTVVLIGTLMGSAAQAEALLANLTSSVGTDPVARLVLDQSYRDTMLWIYGGGQQRTARECHRVGTRPGALLPRQQFQRERNRLFDQPLDASTTGALVDGFGADREAGETRFVNFTAMGGQINRVARDATAYPHRDALFLIGHVVLLPDAVPAPDREQRALSYLDKGFALLEPLSSGSYVNFPDPRLADWRRAYWGDNHARLAEVKRRYDPTRLFRLPQGV</sequence>
<evidence type="ECO:0000256" key="4">
    <source>
        <dbReference type="ARBA" id="ARBA00022827"/>
    </source>
</evidence>
<dbReference type="RefSeq" id="WP_184920470.1">
    <property type="nucleotide sequence ID" value="NZ_JACHMO010000001.1"/>
</dbReference>
<comment type="similarity">
    <text evidence="2">Belongs to the oxygen-dependent FAD-linked oxidoreductase family.</text>
</comment>
<keyword evidence="3" id="KW-0285">Flavoprotein</keyword>
<dbReference type="InterPro" id="IPR016169">
    <property type="entry name" value="FAD-bd_PCMH_sub2"/>
</dbReference>
<dbReference type="InterPro" id="IPR016166">
    <property type="entry name" value="FAD-bd_PCMH"/>
</dbReference>
<feature type="domain" description="FAD-binding PCMH-type" evidence="6">
    <location>
        <begin position="37"/>
        <end position="206"/>
    </location>
</feature>
<protein>
    <submittedName>
        <fullName evidence="7">FAD/FMN-containing dehydrogenase</fullName>
    </submittedName>
</protein>
<evidence type="ECO:0000259" key="6">
    <source>
        <dbReference type="PROSITE" id="PS51387"/>
    </source>
</evidence>
<dbReference type="InterPro" id="IPR016167">
    <property type="entry name" value="FAD-bd_PCMH_sub1"/>
</dbReference>
<dbReference type="Pfam" id="PF08031">
    <property type="entry name" value="BBE"/>
    <property type="match status" value="1"/>
</dbReference>
<keyword evidence="8" id="KW-1185">Reference proteome</keyword>
<dbReference type="Gene3D" id="3.30.43.10">
    <property type="entry name" value="Uridine Diphospho-n-acetylenolpyruvylglucosamine Reductase, domain 2"/>
    <property type="match status" value="1"/>
</dbReference>
<dbReference type="SUPFAM" id="SSF56176">
    <property type="entry name" value="FAD-binding/transporter-associated domain-like"/>
    <property type="match status" value="1"/>
</dbReference>
<keyword evidence="4" id="KW-0274">FAD</keyword>
<dbReference type="PROSITE" id="PS51387">
    <property type="entry name" value="FAD_PCMH"/>
    <property type="match status" value="1"/>
</dbReference>
<comment type="cofactor">
    <cofactor evidence="1">
        <name>FAD</name>
        <dbReference type="ChEBI" id="CHEBI:57692"/>
    </cofactor>
</comment>
<dbReference type="GO" id="GO:0016491">
    <property type="term" value="F:oxidoreductase activity"/>
    <property type="evidence" value="ECO:0007669"/>
    <property type="project" value="UniProtKB-KW"/>
</dbReference>
<dbReference type="PANTHER" id="PTHR42973:SF39">
    <property type="entry name" value="FAD-BINDING PCMH-TYPE DOMAIN-CONTAINING PROTEIN"/>
    <property type="match status" value="1"/>
</dbReference>
<dbReference type="PROSITE" id="PS00862">
    <property type="entry name" value="OX2_COVAL_FAD"/>
    <property type="match status" value="1"/>
</dbReference>
<evidence type="ECO:0000313" key="7">
    <source>
        <dbReference type="EMBL" id="MBB5803227.1"/>
    </source>
</evidence>
<dbReference type="InterPro" id="IPR036318">
    <property type="entry name" value="FAD-bd_PCMH-like_sf"/>
</dbReference>
<dbReference type="InterPro" id="IPR006094">
    <property type="entry name" value="Oxid_FAD_bind_N"/>
</dbReference>
<dbReference type="PANTHER" id="PTHR42973">
    <property type="entry name" value="BINDING OXIDOREDUCTASE, PUTATIVE (AFU_ORTHOLOGUE AFUA_1G17690)-RELATED"/>
    <property type="match status" value="1"/>
</dbReference>
<dbReference type="Proteomes" id="UP000552097">
    <property type="component" value="Unassembled WGS sequence"/>
</dbReference>
<accession>A0A7W9HJ32</accession>